<comment type="caution">
    <text evidence="1">The sequence shown here is derived from an EMBL/GenBank/DDBJ whole genome shotgun (WGS) entry which is preliminary data.</text>
</comment>
<dbReference type="EMBL" id="PQXH01000130">
    <property type="protein sequence ID" value="TGO10603.1"/>
    <property type="molecule type" value="Genomic_DNA"/>
</dbReference>
<reference evidence="1 2" key="1">
    <citation type="submission" date="2017-12" db="EMBL/GenBank/DDBJ databases">
        <title>Comparative genomics of Botrytis spp.</title>
        <authorList>
            <person name="Valero-Jimenez C.A."/>
            <person name="Tapia P."/>
            <person name="Veloso J."/>
            <person name="Silva-Moreno E."/>
            <person name="Staats M."/>
            <person name="Valdes J.H."/>
            <person name="Van Kan J.A.L."/>
        </authorList>
    </citation>
    <scope>NUCLEOTIDE SEQUENCE [LARGE SCALE GENOMIC DNA]</scope>
    <source>
        <strain evidence="1 2">Bt9001</strain>
    </source>
</reference>
<evidence type="ECO:0000313" key="1">
    <source>
        <dbReference type="EMBL" id="TGO10603.1"/>
    </source>
</evidence>
<sequence>MDSCSTLQNIVKLFKDRLPSLASDCSEVMSQNHDPYSGPKLVTYPRSCVGTLRRNVPPWSFVLNYDFSTLGDESAK</sequence>
<accession>A0A4Z1EJM7</accession>
<protein>
    <submittedName>
        <fullName evidence="1">Uncharacterized protein</fullName>
    </submittedName>
</protein>
<keyword evidence="2" id="KW-1185">Reference proteome</keyword>
<evidence type="ECO:0000313" key="2">
    <source>
        <dbReference type="Proteomes" id="UP000297777"/>
    </source>
</evidence>
<organism evidence="1 2">
    <name type="scientific">Botrytis tulipae</name>
    <dbReference type="NCBI Taxonomy" id="87230"/>
    <lineage>
        <taxon>Eukaryota</taxon>
        <taxon>Fungi</taxon>
        <taxon>Dikarya</taxon>
        <taxon>Ascomycota</taxon>
        <taxon>Pezizomycotina</taxon>
        <taxon>Leotiomycetes</taxon>
        <taxon>Helotiales</taxon>
        <taxon>Sclerotiniaceae</taxon>
        <taxon>Botrytis</taxon>
    </lineage>
</organism>
<name>A0A4Z1EJM7_9HELO</name>
<gene>
    <name evidence="1" type="ORF">BTUL_0130g00100</name>
</gene>
<dbReference type="AlphaFoldDB" id="A0A4Z1EJM7"/>
<dbReference type="Proteomes" id="UP000297777">
    <property type="component" value="Unassembled WGS sequence"/>
</dbReference>
<proteinExistence type="predicted"/>